<sequence>MYFSRTILKLFRLLSLSRLFGIPQPMFPTEILSLNGIT</sequence>
<organism evidence="1">
    <name type="scientific">Anguilla anguilla</name>
    <name type="common">European freshwater eel</name>
    <name type="synonym">Muraena anguilla</name>
    <dbReference type="NCBI Taxonomy" id="7936"/>
    <lineage>
        <taxon>Eukaryota</taxon>
        <taxon>Metazoa</taxon>
        <taxon>Chordata</taxon>
        <taxon>Craniata</taxon>
        <taxon>Vertebrata</taxon>
        <taxon>Euteleostomi</taxon>
        <taxon>Actinopterygii</taxon>
        <taxon>Neopterygii</taxon>
        <taxon>Teleostei</taxon>
        <taxon>Anguilliformes</taxon>
        <taxon>Anguillidae</taxon>
        <taxon>Anguilla</taxon>
    </lineage>
</organism>
<proteinExistence type="predicted"/>
<dbReference type="AlphaFoldDB" id="A0A0E9PJP3"/>
<accession>A0A0E9PJP3</accession>
<reference evidence="1" key="1">
    <citation type="submission" date="2014-11" db="EMBL/GenBank/DDBJ databases">
        <authorList>
            <person name="Amaro Gonzalez C."/>
        </authorList>
    </citation>
    <scope>NUCLEOTIDE SEQUENCE</scope>
</reference>
<name>A0A0E9PJP3_ANGAN</name>
<dbReference type="EMBL" id="GBXM01104060">
    <property type="protein sequence ID" value="JAH04517.1"/>
    <property type="molecule type" value="Transcribed_RNA"/>
</dbReference>
<protein>
    <submittedName>
        <fullName evidence="1">Uncharacterized protein</fullName>
    </submittedName>
</protein>
<evidence type="ECO:0000313" key="1">
    <source>
        <dbReference type="EMBL" id="JAH04517.1"/>
    </source>
</evidence>
<reference evidence="1" key="2">
    <citation type="journal article" date="2015" name="Fish Shellfish Immunol.">
        <title>Early steps in the European eel (Anguilla anguilla)-Vibrio vulnificus interaction in the gills: Role of the RtxA13 toxin.</title>
        <authorList>
            <person name="Callol A."/>
            <person name="Pajuelo D."/>
            <person name="Ebbesson L."/>
            <person name="Teles M."/>
            <person name="MacKenzie S."/>
            <person name="Amaro C."/>
        </authorList>
    </citation>
    <scope>NUCLEOTIDE SEQUENCE</scope>
</reference>